<reference evidence="1" key="1">
    <citation type="submission" date="2022-08" db="EMBL/GenBank/DDBJ databases">
        <title>Genome Sequence of Pycnoporus sanguineus.</title>
        <authorList>
            <person name="Buettner E."/>
        </authorList>
    </citation>
    <scope>NUCLEOTIDE SEQUENCE</scope>
    <source>
        <strain evidence="1">CG-C14</strain>
    </source>
</reference>
<keyword evidence="2" id="KW-1185">Reference proteome</keyword>
<protein>
    <submittedName>
        <fullName evidence="1">Uncharacterized protein</fullName>
    </submittedName>
</protein>
<name>A0ACC1P3W6_9APHY</name>
<dbReference type="EMBL" id="JANSHE010003604">
    <property type="protein sequence ID" value="KAJ2985337.1"/>
    <property type="molecule type" value="Genomic_DNA"/>
</dbReference>
<evidence type="ECO:0000313" key="1">
    <source>
        <dbReference type="EMBL" id="KAJ2985337.1"/>
    </source>
</evidence>
<comment type="caution">
    <text evidence="1">The sequence shown here is derived from an EMBL/GenBank/DDBJ whole genome shotgun (WGS) entry which is preliminary data.</text>
</comment>
<evidence type="ECO:0000313" key="2">
    <source>
        <dbReference type="Proteomes" id="UP001144978"/>
    </source>
</evidence>
<gene>
    <name evidence="1" type="ORF">NUW54_g10184</name>
</gene>
<sequence>MLSYNAHLSLVKRQKTWLSLGKQVSVREQANADSDEVVKSSTDKLSAVFDWLVEQVPASRSLGARMRREDGSSGGASSQEDRDRDRSAKRAERSDLETKKDLERFYVALCRKLYDEGL</sequence>
<dbReference type="Proteomes" id="UP001144978">
    <property type="component" value="Unassembled WGS sequence"/>
</dbReference>
<organism evidence="1 2">
    <name type="scientific">Trametes sanguinea</name>
    <dbReference type="NCBI Taxonomy" id="158606"/>
    <lineage>
        <taxon>Eukaryota</taxon>
        <taxon>Fungi</taxon>
        <taxon>Dikarya</taxon>
        <taxon>Basidiomycota</taxon>
        <taxon>Agaricomycotina</taxon>
        <taxon>Agaricomycetes</taxon>
        <taxon>Polyporales</taxon>
        <taxon>Polyporaceae</taxon>
        <taxon>Trametes</taxon>
    </lineage>
</organism>
<proteinExistence type="predicted"/>
<accession>A0ACC1P3W6</accession>